<reference evidence="1 2" key="1">
    <citation type="submission" date="2015-01" db="EMBL/GenBank/DDBJ databases">
        <title>Evolution of Trichinella species and genotypes.</title>
        <authorList>
            <person name="Korhonen P.K."/>
            <person name="Edoardo P."/>
            <person name="Giuseppe L.R."/>
            <person name="Gasser R.B."/>
        </authorList>
    </citation>
    <scope>NUCLEOTIDE SEQUENCE [LARGE SCALE GENOMIC DNA]</scope>
    <source>
        <strain evidence="1">ISS588</strain>
    </source>
</reference>
<dbReference type="AlphaFoldDB" id="A0A0V1IRC5"/>
<evidence type="ECO:0000313" key="1">
    <source>
        <dbReference type="EMBL" id="KRZ25369.1"/>
    </source>
</evidence>
<comment type="caution">
    <text evidence="1">The sequence shown here is derived from an EMBL/GenBank/DDBJ whole genome shotgun (WGS) entry which is preliminary data.</text>
</comment>
<keyword evidence="2" id="KW-1185">Reference proteome</keyword>
<evidence type="ECO:0000313" key="2">
    <source>
        <dbReference type="Proteomes" id="UP000054805"/>
    </source>
</evidence>
<sequence>MNVVARCKNEKLVLYKLHVNQVGITRSTCASPSLVIAPMRERCDQFLPKQSTARNSVDAKLKVCRLRRLVSFHAEKSKLNFQLQLASCLTVGKKNVAMSSVFHS</sequence>
<gene>
    <name evidence="1" type="ORF">T4B_8742</name>
</gene>
<accession>A0A0V1IRC5</accession>
<dbReference type="Proteomes" id="UP000054805">
    <property type="component" value="Unassembled WGS sequence"/>
</dbReference>
<proteinExistence type="predicted"/>
<dbReference type="EMBL" id="JYDS01000103">
    <property type="protein sequence ID" value="KRZ25369.1"/>
    <property type="molecule type" value="Genomic_DNA"/>
</dbReference>
<protein>
    <submittedName>
        <fullName evidence="1">Uncharacterized protein</fullName>
    </submittedName>
</protein>
<name>A0A0V1IRC5_TRIPS</name>
<organism evidence="1 2">
    <name type="scientific">Trichinella pseudospiralis</name>
    <name type="common">Parasitic roundworm</name>
    <dbReference type="NCBI Taxonomy" id="6337"/>
    <lineage>
        <taxon>Eukaryota</taxon>
        <taxon>Metazoa</taxon>
        <taxon>Ecdysozoa</taxon>
        <taxon>Nematoda</taxon>
        <taxon>Enoplea</taxon>
        <taxon>Dorylaimia</taxon>
        <taxon>Trichinellida</taxon>
        <taxon>Trichinellidae</taxon>
        <taxon>Trichinella</taxon>
    </lineage>
</organism>